<reference evidence="2 3" key="1">
    <citation type="journal article" date="2019" name="Int. J. Syst. Evol. Microbiol.">
        <title>The Global Catalogue of Microorganisms (GCM) 10K type strain sequencing project: providing services to taxonomists for standard genome sequencing and annotation.</title>
        <authorList>
            <consortium name="The Broad Institute Genomics Platform"/>
            <consortium name="The Broad Institute Genome Sequencing Center for Infectious Disease"/>
            <person name="Wu L."/>
            <person name="Ma J."/>
        </authorList>
    </citation>
    <scope>NUCLEOTIDE SEQUENCE [LARGE SCALE GENOMIC DNA]</scope>
    <source>
        <strain evidence="2 3">JCM 16009</strain>
    </source>
</reference>
<dbReference type="RefSeq" id="WP_344424060.1">
    <property type="nucleotide sequence ID" value="NZ_BAAAQK010000024.1"/>
</dbReference>
<comment type="caution">
    <text evidence="2">The sequence shown here is derived from an EMBL/GenBank/DDBJ whole genome shotgun (WGS) entry which is preliminary data.</text>
</comment>
<keyword evidence="1" id="KW-0732">Signal</keyword>
<keyword evidence="3" id="KW-1185">Reference proteome</keyword>
<name>A0ABN2NJL8_9PSEU</name>
<dbReference type="EMBL" id="BAAAQK010000024">
    <property type="protein sequence ID" value="GAA1869719.1"/>
    <property type="molecule type" value="Genomic_DNA"/>
</dbReference>
<accession>A0ABN2NJL8</accession>
<proteinExistence type="predicted"/>
<evidence type="ECO:0000256" key="1">
    <source>
        <dbReference type="SAM" id="SignalP"/>
    </source>
</evidence>
<feature type="signal peptide" evidence="1">
    <location>
        <begin position="1"/>
        <end position="25"/>
    </location>
</feature>
<dbReference type="Proteomes" id="UP001500449">
    <property type="component" value="Unassembled WGS sequence"/>
</dbReference>
<sequence length="117" mass="11264">MLKKAGIITAGVAATLVAVSPLAFAGEKGHGHHEQAGNGPKNVAVLGDDGASSANGLVAVNALNNADVLKNVNVCPNVNVGAAVSGILGLLSGPATTPAGDQTAVCSAGDSAAVWQK</sequence>
<feature type="chain" id="PRO_5047394981" description="Secreted protein" evidence="1">
    <location>
        <begin position="26"/>
        <end position="117"/>
    </location>
</feature>
<evidence type="ECO:0000313" key="2">
    <source>
        <dbReference type="EMBL" id="GAA1869719.1"/>
    </source>
</evidence>
<protein>
    <recommendedName>
        <fullName evidence="4">Secreted protein</fullName>
    </recommendedName>
</protein>
<organism evidence="2 3">
    <name type="scientific">Pseudonocardia ailaonensis</name>
    <dbReference type="NCBI Taxonomy" id="367279"/>
    <lineage>
        <taxon>Bacteria</taxon>
        <taxon>Bacillati</taxon>
        <taxon>Actinomycetota</taxon>
        <taxon>Actinomycetes</taxon>
        <taxon>Pseudonocardiales</taxon>
        <taxon>Pseudonocardiaceae</taxon>
        <taxon>Pseudonocardia</taxon>
    </lineage>
</organism>
<gene>
    <name evidence="2" type="ORF">GCM10009836_57900</name>
</gene>
<evidence type="ECO:0000313" key="3">
    <source>
        <dbReference type="Proteomes" id="UP001500449"/>
    </source>
</evidence>
<evidence type="ECO:0008006" key="4">
    <source>
        <dbReference type="Google" id="ProtNLM"/>
    </source>
</evidence>